<organism evidence="1 2">
    <name type="scientific">Paenibacillus spiritus</name>
    <dbReference type="NCBI Taxonomy" id="2496557"/>
    <lineage>
        <taxon>Bacteria</taxon>
        <taxon>Bacillati</taxon>
        <taxon>Bacillota</taxon>
        <taxon>Bacilli</taxon>
        <taxon>Bacillales</taxon>
        <taxon>Paenibacillaceae</taxon>
        <taxon>Paenibacillus</taxon>
    </lineage>
</organism>
<evidence type="ECO:0000313" key="1">
    <source>
        <dbReference type="EMBL" id="KAA9007279.1"/>
    </source>
</evidence>
<proteinExistence type="predicted"/>
<dbReference type="EMBL" id="VYKK01000004">
    <property type="protein sequence ID" value="KAA9007279.1"/>
    <property type="molecule type" value="Genomic_DNA"/>
</dbReference>
<sequence length="78" mass="8982">MLLTGIKETDEDILEIARETVFNIRTAKEFFLITGDKEYCKELSFLFGKGYLFEHLEFLARQFALAKADKNSNEIGLS</sequence>
<name>A0A5J5GGD1_9BACL</name>
<evidence type="ECO:0000313" key="2">
    <source>
        <dbReference type="Proteomes" id="UP000367750"/>
    </source>
</evidence>
<accession>A0A5J5GGD1</accession>
<protein>
    <submittedName>
        <fullName evidence="1">Uncharacterized protein</fullName>
    </submittedName>
</protein>
<keyword evidence="2" id="KW-1185">Reference proteome</keyword>
<reference evidence="1 2" key="1">
    <citation type="submission" date="2019-09" db="EMBL/GenBank/DDBJ databases">
        <title>Bacillus ochoae sp. nov., Paenibacillus whitsoniae sp. nov., Paenibacillus spiritus sp. nov. Isolated from the Mars Exploration Rover during spacecraft assembly.</title>
        <authorList>
            <person name="Seuylemezian A."/>
            <person name="Vaishampayan P."/>
        </authorList>
    </citation>
    <scope>NUCLEOTIDE SEQUENCE [LARGE SCALE GENOMIC DNA]</scope>
    <source>
        <strain evidence="1 2">MER_111</strain>
    </source>
</reference>
<dbReference type="RefSeq" id="WP_150456569.1">
    <property type="nucleotide sequence ID" value="NZ_VYKK01000004.1"/>
</dbReference>
<comment type="caution">
    <text evidence="1">The sequence shown here is derived from an EMBL/GenBank/DDBJ whole genome shotgun (WGS) entry which is preliminary data.</text>
</comment>
<dbReference type="AlphaFoldDB" id="A0A5J5GGD1"/>
<dbReference type="Proteomes" id="UP000367750">
    <property type="component" value="Unassembled WGS sequence"/>
</dbReference>
<gene>
    <name evidence="1" type="ORF">F4V43_01985</name>
</gene>